<evidence type="ECO:0000313" key="4">
    <source>
        <dbReference type="Proteomes" id="UP000664702"/>
    </source>
</evidence>
<sequence>MLEKATSKRAGSTKQSRRIKLPGKSEAYASTDPVEIARELRAQSRLGKREARLAAAEMKARG</sequence>
<evidence type="ECO:0000313" key="3">
    <source>
        <dbReference type="EMBL" id="UEM08299.1"/>
    </source>
</evidence>
<gene>
    <name evidence="3" type="ORF">J4G43_026160</name>
    <name evidence="2" type="ORF">J4G43_28160</name>
</gene>
<protein>
    <submittedName>
        <fullName evidence="2">Uncharacterized protein</fullName>
    </submittedName>
</protein>
<reference evidence="3 4" key="2">
    <citation type="journal article" date="2022" name="Int. J. Syst. Evol. Microbiol.">
        <title>Strains of Bradyrhizobium barranii sp. nov. associated with legumes native to Canada are symbionts of soybeans and belong to different subspecies (subsp. barranii subsp. nov. and subsp. apii subsp. nov.) and symbiovars (sv. glycinearum and sv. septentrionale).</title>
        <authorList>
            <person name="Bromfield E.S.P."/>
            <person name="Cloutier S."/>
            <person name="Wasai-Hara S."/>
            <person name="Minamisawa K."/>
        </authorList>
    </citation>
    <scope>NUCLEOTIDE SEQUENCE [LARGE SCALE GENOMIC DNA]</scope>
    <source>
        <strain evidence="3 4">144S4</strain>
    </source>
</reference>
<evidence type="ECO:0000313" key="2">
    <source>
        <dbReference type="EMBL" id="MBO1864657.1"/>
    </source>
</evidence>
<organism evidence="2">
    <name type="scientific">Bradyrhizobium barranii subsp. barranii</name>
    <dbReference type="NCBI Taxonomy" id="2823807"/>
    <lineage>
        <taxon>Bacteria</taxon>
        <taxon>Pseudomonadati</taxon>
        <taxon>Pseudomonadota</taxon>
        <taxon>Alphaproteobacteria</taxon>
        <taxon>Hyphomicrobiales</taxon>
        <taxon>Nitrobacteraceae</taxon>
        <taxon>Bradyrhizobium</taxon>
        <taxon>Bradyrhizobium barranii</taxon>
    </lineage>
</organism>
<feature type="region of interest" description="Disordered" evidence="1">
    <location>
        <begin position="1"/>
        <end position="32"/>
    </location>
</feature>
<dbReference type="EMBL" id="JAGEMI010000001">
    <property type="protein sequence ID" value="MBO1864657.1"/>
    <property type="molecule type" value="Genomic_DNA"/>
</dbReference>
<accession>A0A939M7P0</accession>
<reference evidence="2" key="1">
    <citation type="submission" date="2021-03" db="EMBL/GenBank/DDBJ databases">
        <title>Whole Genome Sequence of Bradyrhizobium sp. Strain 144S4.</title>
        <authorList>
            <person name="Bromfield E.S.P."/>
            <person name="Cloutier S."/>
        </authorList>
    </citation>
    <scope>NUCLEOTIDE SEQUENCE [LARGE SCALE GENOMIC DNA]</scope>
    <source>
        <strain evidence="2">144S4</strain>
    </source>
</reference>
<dbReference type="KEGG" id="bban:J4G43_026160"/>
<dbReference type="Proteomes" id="UP000664702">
    <property type="component" value="Chromosome"/>
</dbReference>
<dbReference type="AlphaFoldDB" id="A0A939M7P0"/>
<proteinExistence type="predicted"/>
<name>A0A939M7P0_9BRAD</name>
<dbReference type="RefSeq" id="WP_208086739.1">
    <property type="nucleotide sequence ID" value="NZ_CP086136.1"/>
</dbReference>
<dbReference type="EMBL" id="CP086136">
    <property type="protein sequence ID" value="UEM08299.1"/>
    <property type="molecule type" value="Genomic_DNA"/>
</dbReference>
<evidence type="ECO:0000256" key="1">
    <source>
        <dbReference type="SAM" id="MobiDB-lite"/>
    </source>
</evidence>